<proteinExistence type="predicted"/>
<dbReference type="GO" id="GO:0008726">
    <property type="term" value="F:alkanesulfonate monooxygenase activity"/>
    <property type="evidence" value="ECO:0007669"/>
    <property type="project" value="TreeGrafter"/>
</dbReference>
<sequence>MASIRVGAQIQPQHAEYRQMRDAWLRVEEMGADTLFNWDHFYPLYGEPEGKHFECWTLLAAMAEATERVEFGALVTCNSYRNANLLADMARTVDHISGGRLILGVGSGWFQKDYDEYGYDFKTAPDRLRDLDAAMPVIEERLGRLNPAPTRQIPILIGGGGEKVTLRIVAERAHIWNGFGDPEQAGHKSGILDDWCGKVGRDPNEIERSILINPDQIKNADRYVERGITHLMLGFTGPDYDLAPLEELISWRDSYRERNPEVLAG</sequence>
<accession>A0A6J4PST1</accession>
<organism evidence="6">
    <name type="scientific">uncultured Rubrobacteraceae bacterium</name>
    <dbReference type="NCBI Taxonomy" id="349277"/>
    <lineage>
        <taxon>Bacteria</taxon>
        <taxon>Bacillati</taxon>
        <taxon>Actinomycetota</taxon>
        <taxon>Rubrobacteria</taxon>
        <taxon>Rubrobacterales</taxon>
        <taxon>Rubrobacteraceae</taxon>
        <taxon>environmental samples</taxon>
    </lineage>
</organism>
<dbReference type="InterPro" id="IPR022480">
    <property type="entry name" value="F420_MSMEG2906"/>
</dbReference>
<keyword evidence="4" id="KW-0503">Monooxygenase</keyword>
<keyword evidence="3" id="KW-0560">Oxidoreductase</keyword>
<dbReference type="PANTHER" id="PTHR42847">
    <property type="entry name" value="ALKANESULFONATE MONOOXYGENASE"/>
    <property type="match status" value="1"/>
</dbReference>
<dbReference type="NCBIfam" id="TIGR03856">
    <property type="entry name" value="F420_MSMEG_2906"/>
    <property type="match status" value="1"/>
</dbReference>
<evidence type="ECO:0000256" key="4">
    <source>
        <dbReference type="ARBA" id="ARBA00023033"/>
    </source>
</evidence>
<evidence type="ECO:0000313" key="6">
    <source>
        <dbReference type="EMBL" id="CAA9423019.1"/>
    </source>
</evidence>
<dbReference type="EMBL" id="CADCUV010000121">
    <property type="protein sequence ID" value="CAA9423019.1"/>
    <property type="molecule type" value="Genomic_DNA"/>
</dbReference>
<dbReference type="Gene3D" id="3.20.20.30">
    <property type="entry name" value="Luciferase-like domain"/>
    <property type="match status" value="1"/>
</dbReference>
<evidence type="ECO:0000256" key="2">
    <source>
        <dbReference type="ARBA" id="ARBA00022643"/>
    </source>
</evidence>
<name>A0A6J4PST1_9ACTN</name>
<dbReference type="PANTHER" id="PTHR42847:SF8">
    <property type="entry name" value="CONSERVED PROTEIN"/>
    <property type="match status" value="1"/>
</dbReference>
<dbReference type="SUPFAM" id="SSF51679">
    <property type="entry name" value="Bacterial luciferase-like"/>
    <property type="match status" value="1"/>
</dbReference>
<dbReference type="InterPro" id="IPR011251">
    <property type="entry name" value="Luciferase-like_dom"/>
</dbReference>
<protein>
    <submittedName>
        <fullName evidence="6">Oxidoreductase</fullName>
    </submittedName>
</protein>
<dbReference type="GO" id="GO:0046306">
    <property type="term" value="P:alkanesulfonate catabolic process"/>
    <property type="evidence" value="ECO:0007669"/>
    <property type="project" value="TreeGrafter"/>
</dbReference>
<dbReference type="Pfam" id="PF00296">
    <property type="entry name" value="Bac_luciferase"/>
    <property type="match status" value="1"/>
</dbReference>
<evidence type="ECO:0000259" key="5">
    <source>
        <dbReference type="Pfam" id="PF00296"/>
    </source>
</evidence>
<reference evidence="6" key="1">
    <citation type="submission" date="2020-02" db="EMBL/GenBank/DDBJ databases">
        <authorList>
            <person name="Meier V. D."/>
        </authorList>
    </citation>
    <scope>NUCLEOTIDE SEQUENCE</scope>
    <source>
        <strain evidence="6">AVDCRST_MAG22</strain>
    </source>
</reference>
<evidence type="ECO:0000256" key="1">
    <source>
        <dbReference type="ARBA" id="ARBA00022630"/>
    </source>
</evidence>
<gene>
    <name evidence="6" type="ORF">AVDCRST_MAG22-2713</name>
</gene>
<dbReference type="AlphaFoldDB" id="A0A6J4PST1"/>
<keyword evidence="2" id="KW-0288">FMN</keyword>
<feature type="domain" description="Luciferase-like" evidence="5">
    <location>
        <begin position="3"/>
        <end position="212"/>
    </location>
</feature>
<dbReference type="InterPro" id="IPR036661">
    <property type="entry name" value="Luciferase-like_sf"/>
</dbReference>
<keyword evidence="1" id="KW-0285">Flavoprotein</keyword>
<dbReference type="InterPro" id="IPR050172">
    <property type="entry name" value="SsuD_RutA_monooxygenase"/>
</dbReference>
<evidence type="ECO:0000256" key="3">
    <source>
        <dbReference type="ARBA" id="ARBA00023002"/>
    </source>
</evidence>
<dbReference type="CDD" id="cd01097">
    <property type="entry name" value="Tetrahydromethanopterin_reductase"/>
    <property type="match status" value="1"/>
</dbReference>